<keyword evidence="3" id="KW-0833">Ubl conjugation pathway</keyword>
<evidence type="ECO:0000259" key="7">
    <source>
        <dbReference type="Pfam" id="PF20908"/>
    </source>
</evidence>
<evidence type="ECO:0008006" key="10">
    <source>
        <dbReference type="Google" id="ProtNLM"/>
    </source>
</evidence>
<comment type="caution">
    <text evidence="8">The sequence shown here is derived from an EMBL/GenBank/DDBJ whole genome shotgun (WGS) entry which is preliminary data.</text>
</comment>
<feature type="domain" description="UFSP1/2/DUB catalytic" evidence="6">
    <location>
        <begin position="418"/>
        <end position="542"/>
    </location>
</feature>
<evidence type="ECO:0000256" key="4">
    <source>
        <dbReference type="ARBA" id="ARBA00022801"/>
    </source>
</evidence>
<dbReference type="PANTHER" id="PTHR48153:SF2">
    <property type="entry name" value="UFM1-SPECIFIC PROTEASE 2"/>
    <property type="match status" value="1"/>
</dbReference>
<dbReference type="GO" id="GO:0006508">
    <property type="term" value="P:proteolysis"/>
    <property type="evidence" value="ECO:0007669"/>
    <property type="project" value="UniProtKB-KW"/>
</dbReference>
<reference evidence="8 9" key="1">
    <citation type="submission" date="2019-05" db="EMBL/GenBank/DDBJ databases">
        <title>Mikania micrantha, genome provides insights into the molecular mechanism of rapid growth.</title>
        <authorList>
            <person name="Liu B."/>
        </authorList>
    </citation>
    <scope>NUCLEOTIDE SEQUENCE [LARGE SCALE GENOMIC DNA]</scope>
    <source>
        <strain evidence="8">NLD-2019</strain>
        <tissue evidence="8">Leaf</tissue>
    </source>
</reference>
<dbReference type="Pfam" id="PF07910">
    <property type="entry name" value="Peptidase_C78"/>
    <property type="match status" value="1"/>
</dbReference>
<gene>
    <name evidence="8" type="ORF">E3N88_25891</name>
</gene>
<evidence type="ECO:0000256" key="3">
    <source>
        <dbReference type="ARBA" id="ARBA00022786"/>
    </source>
</evidence>
<keyword evidence="9" id="KW-1185">Reference proteome</keyword>
<evidence type="ECO:0000259" key="6">
    <source>
        <dbReference type="Pfam" id="PF07910"/>
    </source>
</evidence>
<feature type="domain" description="UFSP2 second" evidence="7">
    <location>
        <begin position="251"/>
        <end position="398"/>
    </location>
</feature>
<dbReference type="AlphaFoldDB" id="A0A5N6N6Z1"/>
<organism evidence="8 9">
    <name type="scientific">Mikania micrantha</name>
    <name type="common">bitter vine</name>
    <dbReference type="NCBI Taxonomy" id="192012"/>
    <lineage>
        <taxon>Eukaryota</taxon>
        <taxon>Viridiplantae</taxon>
        <taxon>Streptophyta</taxon>
        <taxon>Embryophyta</taxon>
        <taxon>Tracheophyta</taxon>
        <taxon>Spermatophyta</taxon>
        <taxon>Magnoliopsida</taxon>
        <taxon>eudicotyledons</taxon>
        <taxon>Gunneridae</taxon>
        <taxon>Pentapetalae</taxon>
        <taxon>asterids</taxon>
        <taxon>campanulids</taxon>
        <taxon>Asterales</taxon>
        <taxon>Asteraceae</taxon>
        <taxon>Asteroideae</taxon>
        <taxon>Heliantheae alliance</taxon>
        <taxon>Eupatorieae</taxon>
        <taxon>Mikania</taxon>
    </lineage>
</organism>
<dbReference type="InterPro" id="IPR049387">
    <property type="entry name" value="UFSP2-like_2nd"/>
</dbReference>
<dbReference type="Gene3D" id="3.90.70.130">
    <property type="match status" value="1"/>
</dbReference>
<dbReference type="Proteomes" id="UP000326396">
    <property type="component" value="Linkage Group LG3"/>
</dbReference>
<keyword evidence="5" id="KW-0788">Thiol protease</keyword>
<evidence type="ECO:0000313" key="9">
    <source>
        <dbReference type="Proteomes" id="UP000326396"/>
    </source>
</evidence>
<evidence type="ECO:0000256" key="1">
    <source>
        <dbReference type="ARBA" id="ARBA00008552"/>
    </source>
</evidence>
<keyword evidence="4" id="KW-0378">Hydrolase</keyword>
<proteinExistence type="inferred from homology"/>
<dbReference type="GO" id="GO:0071567">
    <property type="term" value="F:deUFMylase activity"/>
    <property type="evidence" value="ECO:0007669"/>
    <property type="project" value="TreeGrafter"/>
</dbReference>
<comment type="similarity">
    <text evidence="1">Belongs to the peptidase C78 family.</text>
</comment>
<evidence type="ECO:0000313" key="8">
    <source>
        <dbReference type="EMBL" id="KAD4385722.1"/>
    </source>
</evidence>
<dbReference type="InterPro" id="IPR012462">
    <property type="entry name" value="UFSP1/2_DUB_cat"/>
</dbReference>
<accession>A0A5N6N6Z1</accession>
<dbReference type="PANTHER" id="PTHR48153">
    <property type="entry name" value="UFM1-SPECIFIC PROTEASE 2"/>
    <property type="match status" value="1"/>
</dbReference>
<evidence type="ECO:0000256" key="2">
    <source>
        <dbReference type="ARBA" id="ARBA00022670"/>
    </source>
</evidence>
<name>A0A5N6N6Z1_9ASTR</name>
<sequence>MAEDSNAKTTTIRILCRKLLLIGKSDSGIQWLIGSPFLPTLTVVSTFRCIHTIQSDPLSPDFSKESDDMRALLPRGFEVIGALIVGNTNLNVEGSAQYAVDASTRLRKALLQSEIKSLIVAVEDPSSEGLRFFVSNSVVESVDAVVYEELPEKYVWERGCMLNCELPIKLPVYYSVKDLEGAVGMLICATEGVVAKFRDSKTTYVLEALDDSTTEAPHAVIIRNRELDLPTETNAKSLLCSHFWSEDNKLKTHSAEHSGKIQVSFLLATSGASLKPAAPVAEYIPGEAKLLVVDYKLKVICYATKDLRVADAVSKLIIPGLVDQLHTMKNMTLPHLLSQQPKLCPYHFNLPEFLHPVTVIYDSLYGETEMKQVEIRRSLHLRLGLPSDRPLLRIASAMNISIAKDDASGNTLRKINGDMSLVQGSYEYYHYLQDGFDDSGWGCAYRSLQTIVSWFKIQQYASIGVPSHREIQQALVEIGDKDPSFVGSREWIGAIELSFVLDKLLGVSCKVINVRSGDELPEKCRELMMHFETQGTPIMIGQLNFLFKSKFGFSFISNGPKRNIKLKAWFQKFPSSIR</sequence>
<dbReference type="EMBL" id="SZYD01000013">
    <property type="protein sequence ID" value="KAD4385722.1"/>
    <property type="molecule type" value="Genomic_DNA"/>
</dbReference>
<dbReference type="Pfam" id="PF20908">
    <property type="entry name" value="UfSP2_N"/>
    <property type="match status" value="1"/>
</dbReference>
<dbReference type="OrthoDB" id="417506at2759"/>
<evidence type="ECO:0000256" key="5">
    <source>
        <dbReference type="ARBA" id="ARBA00022807"/>
    </source>
</evidence>
<keyword evidence="2" id="KW-0645">Protease</keyword>
<protein>
    <recommendedName>
        <fullName evidence="10">Ufm1-specific protease</fullName>
    </recommendedName>
</protein>